<feature type="compositionally biased region" description="Gly residues" evidence="1">
    <location>
        <begin position="234"/>
        <end position="252"/>
    </location>
</feature>
<evidence type="ECO:0000256" key="1">
    <source>
        <dbReference type="SAM" id="MobiDB-lite"/>
    </source>
</evidence>
<feature type="region of interest" description="Disordered" evidence="1">
    <location>
        <begin position="294"/>
        <end position="332"/>
    </location>
</feature>
<dbReference type="KEGG" id="cre:CHLRE_12g524250v5"/>
<dbReference type="InParanoid" id="A0A2K3D4A2"/>
<dbReference type="EMBL" id="CM008973">
    <property type="protein sequence ID" value="PNW75368.1"/>
    <property type="molecule type" value="Genomic_DNA"/>
</dbReference>
<dbReference type="OrthoDB" id="551397at2759"/>
<feature type="region of interest" description="Disordered" evidence="1">
    <location>
        <begin position="570"/>
        <end position="605"/>
    </location>
</feature>
<protein>
    <submittedName>
        <fullName evidence="2">Uncharacterized protein</fullName>
    </submittedName>
</protein>
<feature type="region of interest" description="Disordered" evidence="1">
    <location>
        <begin position="117"/>
        <end position="142"/>
    </location>
</feature>
<evidence type="ECO:0000313" key="2">
    <source>
        <dbReference type="EMBL" id="PNW75368.1"/>
    </source>
</evidence>
<proteinExistence type="predicted"/>
<dbReference type="RefSeq" id="XP_042918525.1">
    <property type="nucleotide sequence ID" value="XM_043068430.1"/>
</dbReference>
<feature type="region of interest" description="Disordered" evidence="1">
    <location>
        <begin position="396"/>
        <end position="435"/>
    </location>
</feature>
<feature type="compositionally biased region" description="Low complexity" evidence="1">
    <location>
        <begin position="307"/>
        <end position="322"/>
    </location>
</feature>
<dbReference type="OMA" id="HVFWDVE"/>
<organism evidence="2 3">
    <name type="scientific">Chlamydomonas reinhardtii</name>
    <name type="common">Chlamydomonas smithii</name>
    <dbReference type="NCBI Taxonomy" id="3055"/>
    <lineage>
        <taxon>Eukaryota</taxon>
        <taxon>Viridiplantae</taxon>
        <taxon>Chlorophyta</taxon>
        <taxon>core chlorophytes</taxon>
        <taxon>Chlorophyceae</taxon>
        <taxon>CS clade</taxon>
        <taxon>Chlamydomonadales</taxon>
        <taxon>Chlamydomonadaceae</taxon>
        <taxon>Chlamydomonas</taxon>
    </lineage>
</organism>
<sequence length="626" mass="62913">MPARGGLGVQCKGFGLPQARHACRRRIACAAAERKKAANDRALERYLRNRVKELGTFVPPPPGSTAGFAAGGPQQQQQQMLPPPDTAVLLAFLRRQLAEGISNEAEPLPRTELLEARSNRREGEAAEGAAKTQGRGGKKAVTGGARKGVVVLQPEPYPVERRTLPLPGDIAPPPSGPPAAALAPAAAPSTRLVHVFWDVESAHPGDDRDPRLAAAELLRLARRLAEPSPAASGDGTGDGGVMTVGASRGGASSGVRGRVVGAYAYANRPGWTWLPAAFLNAYAGTTVITAGASGSSGSGADGGGSGATSDSEAGSGVGAASSGAGGRNGGGRPRCPVCGRQVAPAKMAAHIRQLHPDQPAAEALAEAAVARHAAAAAGDADAANYAAAAEAEALAAGGGPASPSSARRRAAADGSNSSRSSGGGGGGASRSRSRGNPSLGAVAAYYSSDGRLYRPPAGHQLVLKYVLAREGFEPRVVQNADGAADRALNGGIDRLLAAMRNAGSRAGGSARVLRMGGGAEAAAGAAEVTVVLVSGSRRHGPALNSCRRLGVRTVLVAPRRLLAALEAEREEKREKEAQAGAEAGAKGKGRGRRAAADADGATSGGVGGADVVVEWEALAGGRYMLL</sequence>
<keyword evidence="3" id="KW-1185">Reference proteome</keyword>
<dbReference type="AlphaFoldDB" id="A0A2K3D4A2"/>
<dbReference type="GeneID" id="66055607"/>
<name>A0A2K3D4A2_CHLRE</name>
<evidence type="ECO:0000313" key="3">
    <source>
        <dbReference type="Proteomes" id="UP000006906"/>
    </source>
</evidence>
<feature type="region of interest" description="Disordered" evidence="1">
    <location>
        <begin position="226"/>
        <end position="253"/>
    </location>
</feature>
<gene>
    <name evidence="2" type="ORF">CHLRE_12g524250v5</name>
</gene>
<accession>A0A2K3D4A2</accession>
<feature type="compositionally biased region" description="Gly residues" evidence="1">
    <location>
        <begin position="294"/>
        <end position="306"/>
    </location>
</feature>
<dbReference type="Proteomes" id="UP000006906">
    <property type="component" value="Chromosome 12"/>
</dbReference>
<feature type="compositionally biased region" description="Low complexity" evidence="1">
    <location>
        <begin position="396"/>
        <end position="405"/>
    </location>
</feature>
<dbReference type="Gramene" id="PNW75368">
    <property type="protein sequence ID" value="PNW75368"/>
    <property type="gene ID" value="CHLRE_12g524250v5"/>
</dbReference>
<reference evidence="2 3" key="1">
    <citation type="journal article" date="2007" name="Science">
        <title>The Chlamydomonas genome reveals the evolution of key animal and plant functions.</title>
        <authorList>
            <person name="Merchant S.S."/>
            <person name="Prochnik S.E."/>
            <person name="Vallon O."/>
            <person name="Harris E.H."/>
            <person name="Karpowicz S.J."/>
            <person name="Witman G.B."/>
            <person name="Terry A."/>
            <person name="Salamov A."/>
            <person name="Fritz-Laylin L.K."/>
            <person name="Marechal-Drouard L."/>
            <person name="Marshall W.F."/>
            <person name="Qu L.H."/>
            <person name="Nelson D.R."/>
            <person name="Sanderfoot A.A."/>
            <person name="Spalding M.H."/>
            <person name="Kapitonov V.V."/>
            <person name="Ren Q."/>
            <person name="Ferris P."/>
            <person name="Lindquist E."/>
            <person name="Shapiro H."/>
            <person name="Lucas S.M."/>
            <person name="Grimwood J."/>
            <person name="Schmutz J."/>
            <person name="Cardol P."/>
            <person name="Cerutti H."/>
            <person name="Chanfreau G."/>
            <person name="Chen C.L."/>
            <person name="Cognat V."/>
            <person name="Croft M.T."/>
            <person name="Dent R."/>
            <person name="Dutcher S."/>
            <person name="Fernandez E."/>
            <person name="Fukuzawa H."/>
            <person name="Gonzalez-Ballester D."/>
            <person name="Gonzalez-Halphen D."/>
            <person name="Hallmann A."/>
            <person name="Hanikenne M."/>
            <person name="Hippler M."/>
            <person name="Inwood W."/>
            <person name="Jabbari K."/>
            <person name="Kalanon M."/>
            <person name="Kuras R."/>
            <person name="Lefebvre P.A."/>
            <person name="Lemaire S.D."/>
            <person name="Lobanov A.V."/>
            <person name="Lohr M."/>
            <person name="Manuell A."/>
            <person name="Meier I."/>
            <person name="Mets L."/>
            <person name="Mittag M."/>
            <person name="Mittelmeier T."/>
            <person name="Moroney J.V."/>
            <person name="Moseley J."/>
            <person name="Napoli C."/>
            <person name="Nedelcu A.M."/>
            <person name="Niyogi K."/>
            <person name="Novoselov S.V."/>
            <person name="Paulsen I.T."/>
            <person name="Pazour G."/>
            <person name="Purton S."/>
            <person name="Ral J.P."/>
            <person name="Riano-Pachon D.M."/>
            <person name="Riekhof W."/>
            <person name="Rymarquis L."/>
            <person name="Schroda M."/>
            <person name="Stern D."/>
            <person name="Umen J."/>
            <person name="Willows R."/>
            <person name="Wilson N."/>
            <person name="Zimmer S.L."/>
            <person name="Allmer J."/>
            <person name="Balk J."/>
            <person name="Bisova K."/>
            <person name="Chen C.J."/>
            <person name="Elias M."/>
            <person name="Gendler K."/>
            <person name="Hauser C."/>
            <person name="Lamb M.R."/>
            <person name="Ledford H."/>
            <person name="Long J.C."/>
            <person name="Minagawa J."/>
            <person name="Page M.D."/>
            <person name="Pan J."/>
            <person name="Pootakham W."/>
            <person name="Roje S."/>
            <person name="Rose A."/>
            <person name="Stahlberg E."/>
            <person name="Terauchi A.M."/>
            <person name="Yang P."/>
            <person name="Ball S."/>
            <person name="Bowler C."/>
            <person name="Dieckmann C.L."/>
            <person name="Gladyshev V.N."/>
            <person name="Green P."/>
            <person name="Jorgensen R."/>
            <person name="Mayfield S."/>
            <person name="Mueller-Roeber B."/>
            <person name="Rajamani S."/>
            <person name="Sayre R.T."/>
            <person name="Brokstein P."/>
            <person name="Dubchak I."/>
            <person name="Goodstein D."/>
            <person name="Hornick L."/>
            <person name="Huang Y.W."/>
            <person name="Jhaveri J."/>
            <person name="Luo Y."/>
            <person name="Martinez D."/>
            <person name="Ngau W.C."/>
            <person name="Otillar B."/>
            <person name="Poliakov A."/>
            <person name="Porter A."/>
            <person name="Szajkowski L."/>
            <person name="Werner G."/>
            <person name="Zhou K."/>
            <person name="Grigoriev I.V."/>
            <person name="Rokhsar D.S."/>
            <person name="Grossman A.R."/>
        </authorList>
    </citation>
    <scope>NUCLEOTIDE SEQUENCE [LARGE SCALE GENOMIC DNA]</scope>
    <source>
        <strain evidence="3">CC-503</strain>
    </source>
</reference>
<feature type="compositionally biased region" description="Gly residues" evidence="1">
    <location>
        <begin position="323"/>
        <end position="332"/>
    </location>
</feature>